<keyword evidence="1" id="KW-1133">Transmembrane helix</keyword>
<evidence type="ECO:0000256" key="1">
    <source>
        <dbReference type="SAM" id="Phobius"/>
    </source>
</evidence>
<dbReference type="EMBL" id="FLUO01000001">
    <property type="protein sequence ID" value="SBV99189.1"/>
    <property type="molecule type" value="Genomic_DNA"/>
</dbReference>
<feature type="transmembrane region" description="Helical" evidence="1">
    <location>
        <begin position="52"/>
        <end position="71"/>
    </location>
</feature>
<reference evidence="2" key="1">
    <citation type="submission" date="2016-04" db="EMBL/GenBank/DDBJ databases">
        <authorList>
            <person name="Evans L.H."/>
            <person name="Alamgir A."/>
            <person name="Owens N."/>
            <person name="Weber N.D."/>
            <person name="Virtaneva K."/>
            <person name="Barbian K."/>
            <person name="Babar A."/>
            <person name="Rosenke K."/>
        </authorList>
    </citation>
    <scope>NUCLEOTIDE SEQUENCE</scope>
    <source>
        <strain evidence="2">86</strain>
    </source>
</reference>
<organism evidence="2">
    <name type="scientific">uncultured Alphaproteobacteria bacterium</name>
    <dbReference type="NCBI Taxonomy" id="91750"/>
    <lineage>
        <taxon>Bacteria</taxon>
        <taxon>Pseudomonadati</taxon>
        <taxon>Pseudomonadota</taxon>
        <taxon>Alphaproteobacteria</taxon>
        <taxon>environmental samples</taxon>
    </lineage>
</organism>
<keyword evidence="1" id="KW-0812">Transmembrane</keyword>
<proteinExistence type="predicted"/>
<gene>
    <name evidence="2" type="ORF">KL86APRO_11120</name>
</gene>
<name>A0A212JI90_9PROT</name>
<evidence type="ECO:0000313" key="2">
    <source>
        <dbReference type="EMBL" id="SBV99189.1"/>
    </source>
</evidence>
<protein>
    <submittedName>
        <fullName evidence="2">Uncharacterized protein</fullName>
    </submittedName>
</protein>
<dbReference type="AlphaFoldDB" id="A0A212JI90"/>
<keyword evidence="1" id="KW-0472">Membrane</keyword>
<feature type="transmembrane region" description="Helical" evidence="1">
    <location>
        <begin position="12"/>
        <end position="32"/>
    </location>
</feature>
<accession>A0A212JI90</accession>
<sequence>MNEMDRTLTIFIYLWASLIALANLVGIATEFYLYGFSGGIDYIQETYSPYNLINFVVEIISLSPALIAYLWREKRRARKGPLYTA</sequence>